<feature type="transmembrane region" description="Helical" evidence="1">
    <location>
        <begin position="184"/>
        <end position="212"/>
    </location>
</feature>
<organism evidence="2 3">
    <name type="scientific">Psittacicella hinzii</name>
    <dbReference type="NCBI Taxonomy" id="2028575"/>
    <lineage>
        <taxon>Bacteria</taxon>
        <taxon>Pseudomonadati</taxon>
        <taxon>Pseudomonadota</taxon>
        <taxon>Gammaproteobacteria</taxon>
        <taxon>Pasteurellales</taxon>
        <taxon>Psittacicellaceae</taxon>
        <taxon>Psittacicella</taxon>
    </lineage>
</organism>
<keyword evidence="1" id="KW-0472">Membrane</keyword>
<comment type="caution">
    <text evidence="2">The sequence shown here is derived from an EMBL/GenBank/DDBJ whole genome shotgun (WGS) entry which is preliminary data.</text>
</comment>
<keyword evidence="1" id="KW-0812">Transmembrane</keyword>
<accession>A0A3A1Y8C3</accession>
<dbReference type="Proteomes" id="UP000265691">
    <property type="component" value="Unassembled WGS sequence"/>
</dbReference>
<dbReference type="RefSeq" id="WP_119524655.1">
    <property type="nucleotide sequence ID" value="NZ_NRHC01000025.1"/>
</dbReference>
<gene>
    <name evidence="2" type="ORF">CKF54_02210</name>
</gene>
<keyword evidence="3" id="KW-1185">Reference proteome</keyword>
<evidence type="ECO:0000256" key="1">
    <source>
        <dbReference type="SAM" id="Phobius"/>
    </source>
</evidence>
<feature type="transmembrane region" description="Helical" evidence="1">
    <location>
        <begin position="232"/>
        <end position="257"/>
    </location>
</feature>
<evidence type="ECO:0000313" key="3">
    <source>
        <dbReference type="Proteomes" id="UP000265691"/>
    </source>
</evidence>
<feature type="transmembrane region" description="Helical" evidence="1">
    <location>
        <begin position="277"/>
        <end position="300"/>
    </location>
</feature>
<reference evidence="2 3" key="1">
    <citation type="submission" date="2017-08" db="EMBL/GenBank/DDBJ databases">
        <title>Reclassification of Bisgaard taxon 37 and 44.</title>
        <authorList>
            <person name="Christensen H."/>
        </authorList>
    </citation>
    <scope>NUCLEOTIDE SEQUENCE [LARGE SCALE GENOMIC DNA]</scope>
    <source>
        <strain evidence="2 3">B96_3</strain>
    </source>
</reference>
<dbReference type="AlphaFoldDB" id="A0A3A1Y8C3"/>
<feature type="transmembrane region" description="Helical" evidence="1">
    <location>
        <begin position="82"/>
        <end position="103"/>
    </location>
</feature>
<feature type="transmembrane region" description="Helical" evidence="1">
    <location>
        <begin position="28"/>
        <end position="45"/>
    </location>
</feature>
<evidence type="ECO:0000313" key="2">
    <source>
        <dbReference type="EMBL" id="RIY33791.1"/>
    </source>
</evidence>
<proteinExistence type="predicted"/>
<feature type="transmembrane region" description="Helical" evidence="1">
    <location>
        <begin position="155"/>
        <end position="178"/>
    </location>
</feature>
<name>A0A3A1Y8C3_9GAMM</name>
<sequence>MSDKFIPQLESPKPNIIFFGLRFFGHNFRILTCIFLLGITVTYFFENFIQTIFPSLQLSLSTSSTDDLSALAIIDRLNILNASWLIVSTFVELFLIAVIALIVKSIVEVVERNNPEINSILELKDLRSNIKLKDLIQGFLPVIFSKPMLKLTLLAIWRCFQFSIILLLLEALLNILLFNLGEGVVAILFIFFRVVSIVLTLSITILVVYNQYTFTDYLIDLKNLFMKRGGDLFNTFVFVIFMLVLTPTLMIAVIALSDTIGSLLNIPSVMSFINTLVFSYISGFLAKLYLIVVFIMIYNYQKSRN</sequence>
<dbReference type="EMBL" id="NRHC01000025">
    <property type="protein sequence ID" value="RIY33791.1"/>
    <property type="molecule type" value="Genomic_DNA"/>
</dbReference>
<keyword evidence="1" id="KW-1133">Transmembrane helix</keyword>
<dbReference type="OrthoDB" id="5676607at2"/>
<protein>
    <submittedName>
        <fullName evidence="2">Uncharacterized protein</fullName>
    </submittedName>
</protein>